<evidence type="ECO:0000313" key="1">
    <source>
        <dbReference type="EMBL" id="MDR7667215.1"/>
    </source>
</evidence>
<gene>
    <name evidence="1" type="ORF">RG963_15830</name>
</gene>
<comment type="caution">
    <text evidence="1">The sequence shown here is derived from an EMBL/GenBank/DDBJ whole genome shotgun (WGS) entry which is preliminary data.</text>
</comment>
<name>A0ABU2D5E4_9EURY</name>
<accession>A0ABU2D5E4</accession>
<keyword evidence="2" id="KW-1185">Reference proteome</keyword>
<protein>
    <submittedName>
        <fullName evidence="1">Uncharacterized protein</fullName>
    </submittedName>
</protein>
<dbReference type="RefSeq" id="WP_310577243.1">
    <property type="nucleotide sequence ID" value="NZ_JAVKPK010000105.1"/>
</dbReference>
<dbReference type="EMBL" id="JAVKPK010000105">
    <property type="protein sequence ID" value="MDR7667215.1"/>
    <property type="molecule type" value="Genomic_DNA"/>
</dbReference>
<sequence>MMKLRKNRIGQNIVRIWDASSETYDTQQGHGIQGGIEREVWENIFKRLLSQGRLEVKEGRTYALELRNQ</sequence>
<evidence type="ECO:0000313" key="2">
    <source>
        <dbReference type="Proteomes" id="UP001246244"/>
    </source>
</evidence>
<reference evidence="2" key="1">
    <citation type="submission" date="2023-07" db="EMBL/GenBank/DDBJ databases">
        <title>Whole-genome sequencing of a new Methanosarcina sp. Z-7115.</title>
        <authorList>
            <person name="Zhilina T.N."/>
            <person name="Merkel A.Y."/>
        </authorList>
    </citation>
    <scope>NUCLEOTIDE SEQUENCE [LARGE SCALE GENOMIC DNA]</scope>
    <source>
        <strain evidence="2">Z-7115</strain>
    </source>
</reference>
<proteinExistence type="predicted"/>
<dbReference type="Proteomes" id="UP001246244">
    <property type="component" value="Unassembled WGS sequence"/>
</dbReference>
<organism evidence="1 2">
    <name type="scientific">Methanosarcina baikalica</name>
    <dbReference type="NCBI Taxonomy" id="3073890"/>
    <lineage>
        <taxon>Archaea</taxon>
        <taxon>Methanobacteriati</taxon>
        <taxon>Methanobacteriota</taxon>
        <taxon>Stenosarchaea group</taxon>
        <taxon>Methanomicrobia</taxon>
        <taxon>Methanosarcinales</taxon>
        <taxon>Methanosarcinaceae</taxon>
        <taxon>Methanosarcina</taxon>
    </lineage>
</organism>